<keyword evidence="6 9" id="KW-0067">ATP-binding</keyword>
<dbReference type="GO" id="GO:0005524">
    <property type="term" value="F:ATP binding"/>
    <property type="evidence" value="ECO:0007669"/>
    <property type="project" value="UniProtKB-UniRule"/>
</dbReference>
<evidence type="ECO:0000256" key="9">
    <source>
        <dbReference type="HAMAP-Rule" id="MF_00451"/>
    </source>
</evidence>
<sequence length="153" mass="16963">MEQTFIMIKSDGVQRRLIGEIVRRFELKGLKIAALKLISMSDKQAKELYSIHKGKPFCDGLVKFITSSPVVVMVVEGDVAIAVVRKLLGATFGYEAEPGTVRGDFGMSRGMNLVHGSDSLESAKREIPIFFRSDEILSYTLCDSKWVCEAQGK</sequence>
<dbReference type="GO" id="GO:0006228">
    <property type="term" value="P:UTP biosynthetic process"/>
    <property type="evidence" value="ECO:0007669"/>
    <property type="project" value="UniProtKB-UniRule"/>
</dbReference>
<feature type="active site" description="Pros-phosphohistidine intermediate" evidence="9 10">
    <location>
        <position position="115"/>
    </location>
</feature>
<dbReference type="PROSITE" id="PS00469">
    <property type="entry name" value="NDPK"/>
    <property type="match status" value="1"/>
</dbReference>
<comment type="cofactor">
    <cofactor evidence="1 9">
        <name>Mg(2+)</name>
        <dbReference type="ChEBI" id="CHEBI:18420"/>
    </cofactor>
</comment>
<comment type="function">
    <text evidence="7">(Microbial infection) Catalyzes the phosphorylation of dZDP to dZTP, when the bacterium is infected by a phage that produces the substrate for the synthesis of dZTP (2- amino-2'-deoxyadenosine 5'-triphosphate), which is then used by the phage as a DNA polymerase substrate.</text>
</comment>
<feature type="binding site" evidence="9 10">
    <location>
        <position position="112"/>
    </location>
    <ligand>
        <name>ATP</name>
        <dbReference type="ChEBI" id="CHEBI:30616"/>
    </ligand>
</feature>
<evidence type="ECO:0000313" key="14">
    <source>
        <dbReference type="EMBL" id="OGL47267.1"/>
    </source>
</evidence>
<keyword evidence="9" id="KW-0597">Phosphoprotein</keyword>
<dbReference type="GO" id="GO:0006183">
    <property type="term" value="P:GTP biosynthetic process"/>
    <property type="evidence" value="ECO:0007669"/>
    <property type="project" value="UniProtKB-UniRule"/>
</dbReference>
<comment type="catalytic activity">
    <reaction evidence="9">
        <text>a ribonucleoside 5'-diphosphate + ATP = a ribonucleoside 5'-triphosphate + ADP</text>
        <dbReference type="Rhea" id="RHEA:18113"/>
        <dbReference type="ChEBI" id="CHEBI:30616"/>
        <dbReference type="ChEBI" id="CHEBI:57930"/>
        <dbReference type="ChEBI" id="CHEBI:61557"/>
        <dbReference type="ChEBI" id="CHEBI:456216"/>
        <dbReference type="EC" id="2.7.4.6"/>
    </reaction>
</comment>
<dbReference type="GO" id="GO:0046872">
    <property type="term" value="F:metal ion binding"/>
    <property type="evidence" value="ECO:0007669"/>
    <property type="project" value="UniProtKB-KW"/>
</dbReference>
<feature type="binding site" evidence="9 10">
    <location>
        <position position="91"/>
    </location>
    <ligand>
        <name>ATP</name>
        <dbReference type="ChEBI" id="CHEBI:30616"/>
    </ligand>
</feature>
<feature type="binding site" evidence="9 10">
    <location>
        <position position="9"/>
    </location>
    <ligand>
        <name>ATP</name>
        <dbReference type="ChEBI" id="CHEBI:30616"/>
    </ligand>
</feature>
<dbReference type="InterPro" id="IPR034907">
    <property type="entry name" value="NDK-like_dom"/>
</dbReference>
<dbReference type="GO" id="GO:0006241">
    <property type="term" value="P:CTP biosynthetic process"/>
    <property type="evidence" value="ECO:0007669"/>
    <property type="project" value="UniProtKB-UniRule"/>
</dbReference>
<keyword evidence="9" id="KW-0546">Nucleotide metabolism</keyword>
<protein>
    <recommendedName>
        <fullName evidence="9 12">Nucleoside diphosphate kinase</fullName>
        <shortName evidence="9">NDK</shortName>
        <shortName evidence="9">NDP kinase</shortName>
        <ecNumber evidence="9 12">2.7.4.6</ecNumber>
    </recommendedName>
    <alternativeName>
        <fullName evidence="9">Nucleoside-2-P kinase</fullName>
    </alternativeName>
</protein>
<keyword evidence="3 9" id="KW-0808">Transferase</keyword>
<keyword evidence="4 9" id="KW-0547">Nucleotide-binding</keyword>
<dbReference type="Gene3D" id="3.30.70.141">
    <property type="entry name" value="Nucleoside diphosphate kinase-like domain"/>
    <property type="match status" value="1"/>
</dbReference>
<evidence type="ECO:0000256" key="1">
    <source>
        <dbReference type="ARBA" id="ARBA00001946"/>
    </source>
</evidence>
<reference evidence="14 15" key="1">
    <citation type="journal article" date="2016" name="Nat. Commun.">
        <title>Thousands of microbial genomes shed light on interconnected biogeochemical processes in an aquifer system.</title>
        <authorList>
            <person name="Anantharaman K."/>
            <person name="Brown C.T."/>
            <person name="Hug L.A."/>
            <person name="Sharon I."/>
            <person name="Castelle C.J."/>
            <person name="Probst A.J."/>
            <person name="Thomas B.C."/>
            <person name="Singh A."/>
            <person name="Wilkins M.J."/>
            <person name="Karaoz U."/>
            <person name="Brodie E.L."/>
            <person name="Williams K.H."/>
            <person name="Hubbard S.S."/>
            <person name="Banfield J.F."/>
        </authorList>
    </citation>
    <scope>NUCLEOTIDE SEQUENCE [LARGE SCALE GENOMIC DNA]</scope>
</reference>
<keyword evidence="9" id="KW-0963">Cytoplasm</keyword>
<evidence type="ECO:0000256" key="8">
    <source>
        <dbReference type="ARBA" id="ARBA00047945"/>
    </source>
</evidence>
<comment type="similarity">
    <text evidence="2 9 10 11">Belongs to the NDK family.</text>
</comment>
<dbReference type="NCBIfam" id="NF001908">
    <property type="entry name" value="PRK00668.1"/>
    <property type="match status" value="1"/>
</dbReference>
<evidence type="ECO:0000256" key="2">
    <source>
        <dbReference type="ARBA" id="ARBA00008142"/>
    </source>
</evidence>
<comment type="catalytic activity">
    <reaction evidence="8">
        <text>dZDP + ATP = dZTP + ADP</text>
        <dbReference type="Rhea" id="RHEA:67644"/>
        <dbReference type="ChEBI" id="CHEBI:30616"/>
        <dbReference type="ChEBI" id="CHEBI:172929"/>
        <dbReference type="ChEBI" id="CHEBI:172931"/>
        <dbReference type="ChEBI" id="CHEBI:456216"/>
    </reaction>
</comment>
<proteinExistence type="inferred from homology"/>
<evidence type="ECO:0000256" key="11">
    <source>
        <dbReference type="RuleBase" id="RU004011"/>
    </source>
</evidence>
<feature type="binding site" evidence="9 10">
    <location>
        <position position="102"/>
    </location>
    <ligand>
        <name>ATP</name>
        <dbReference type="ChEBI" id="CHEBI:30616"/>
    </ligand>
</feature>
<evidence type="ECO:0000256" key="4">
    <source>
        <dbReference type="ARBA" id="ARBA00022741"/>
    </source>
</evidence>
<name>A0A1F7S2E2_9BACT</name>
<evidence type="ECO:0000256" key="3">
    <source>
        <dbReference type="ARBA" id="ARBA00022679"/>
    </source>
</evidence>
<keyword evidence="5 9" id="KW-0418">Kinase</keyword>
<dbReference type="HAMAP" id="MF_00451">
    <property type="entry name" value="NDP_kinase"/>
    <property type="match status" value="1"/>
</dbReference>
<dbReference type="InterPro" id="IPR036850">
    <property type="entry name" value="NDK-like_dom_sf"/>
</dbReference>
<comment type="caution">
    <text evidence="14">The sequence shown here is derived from an EMBL/GenBank/DDBJ whole genome shotgun (WGS) entry which is preliminary data.</text>
</comment>
<feature type="domain" description="Nucleoside diphosphate kinase-like" evidence="13">
    <location>
        <begin position="1"/>
        <end position="138"/>
    </location>
</feature>
<accession>A0A1F7S2E2</accession>
<dbReference type="FunFam" id="3.30.70.141:FF:000002">
    <property type="entry name" value="Nucleoside diphosphate kinase"/>
    <property type="match status" value="1"/>
</dbReference>
<evidence type="ECO:0000256" key="10">
    <source>
        <dbReference type="PROSITE-ProRule" id="PRU00706"/>
    </source>
</evidence>
<evidence type="ECO:0000313" key="15">
    <source>
        <dbReference type="Proteomes" id="UP000178797"/>
    </source>
</evidence>
<dbReference type="SMART" id="SM00562">
    <property type="entry name" value="NDK"/>
    <property type="match status" value="1"/>
</dbReference>
<dbReference type="PROSITE" id="PS51374">
    <property type="entry name" value="NDPK_LIKE"/>
    <property type="match status" value="1"/>
</dbReference>
<comment type="catalytic activity">
    <reaction evidence="9 12">
        <text>a 2'-deoxyribonucleoside 5'-diphosphate + ATP = a 2'-deoxyribonucleoside 5'-triphosphate + ADP</text>
        <dbReference type="Rhea" id="RHEA:44640"/>
        <dbReference type="ChEBI" id="CHEBI:30616"/>
        <dbReference type="ChEBI" id="CHEBI:61560"/>
        <dbReference type="ChEBI" id="CHEBI:73316"/>
        <dbReference type="ChEBI" id="CHEBI:456216"/>
        <dbReference type="EC" id="2.7.4.6"/>
    </reaction>
</comment>
<comment type="function">
    <text evidence="9">Major role in the synthesis of nucleoside triphosphates other than ATP. The ATP gamma phosphate is transferred to the NDP beta phosphate via a ping-pong mechanism, using a phosphorylated active-site intermediate.</text>
</comment>
<gene>
    <name evidence="9" type="primary">ndk</name>
    <name evidence="14" type="ORF">A2W05_09430</name>
</gene>
<dbReference type="Proteomes" id="UP000178797">
    <property type="component" value="Unassembled WGS sequence"/>
</dbReference>
<evidence type="ECO:0000256" key="12">
    <source>
        <dbReference type="RuleBase" id="RU004013"/>
    </source>
</evidence>
<evidence type="ECO:0000259" key="13">
    <source>
        <dbReference type="SMART" id="SM00562"/>
    </source>
</evidence>
<dbReference type="InterPro" id="IPR023005">
    <property type="entry name" value="Nucleoside_diP_kinase_AS"/>
</dbReference>
<dbReference type="InterPro" id="IPR001564">
    <property type="entry name" value="Nucleoside_diP_kinase"/>
</dbReference>
<dbReference type="SUPFAM" id="SSF54919">
    <property type="entry name" value="Nucleoside diphosphate kinase, NDK"/>
    <property type="match status" value="1"/>
</dbReference>
<keyword evidence="9" id="KW-0460">Magnesium</keyword>
<dbReference type="GO" id="GO:0004550">
    <property type="term" value="F:nucleoside diphosphate kinase activity"/>
    <property type="evidence" value="ECO:0007669"/>
    <property type="project" value="UniProtKB-UniRule"/>
</dbReference>
<dbReference type="PRINTS" id="PR01243">
    <property type="entry name" value="NUCDPKINASE"/>
</dbReference>
<dbReference type="GO" id="GO:0005737">
    <property type="term" value="C:cytoplasm"/>
    <property type="evidence" value="ECO:0007669"/>
    <property type="project" value="UniProtKB-SubCell"/>
</dbReference>
<dbReference type="Pfam" id="PF00334">
    <property type="entry name" value="NDK"/>
    <property type="match status" value="1"/>
</dbReference>
<dbReference type="AlphaFoldDB" id="A0A1F7S2E2"/>
<dbReference type="PANTHER" id="PTHR11349">
    <property type="entry name" value="NUCLEOSIDE DIPHOSPHATE KINASE"/>
    <property type="match status" value="1"/>
</dbReference>
<dbReference type="EMBL" id="MGDE01000049">
    <property type="protein sequence ID" value="OGL47267.1"/>
    <property type="molecule type" value="Genomic_DNA"/>
</dbReference>
<feature type="binding site" evidence="9 10">
    <location>
        <position position="85"/>
    </location>
    <ligand>
        <name>ATP</name>
        <dbReference type="ChEBI" id="CHEBI:30616"/>
    </ligand>
</feature>
<keyword evidence="9" id="KW-0479">Metal-binding</keyword>
<feature type="binding site" evidence="9 10">
    <location>
        <position position="57"/>
    </location>
    <ligand>
        <name>ATP</name>
        <dbReference type="ChEBI" id="CHEBI:30616"/>
    </ligand>
</feature>
<evidence type="ECO:0000256" key="7">
    <source>
        <dbReference type="ARBA" id="ARBA00024802"/>
    </source>
</evidence>
<evidence type="ECO:0000256" key="5">
    <source>
        <dbReference type="ARBA" id="ARBA00022777"/>
    </source>
</evidence>
<dbReference type="CDD" id="cd04413">
    <property type="entry name" value="NDPk_I"/>
    <property type="match status" value="1"/>
</dbReference>
<evidence type="ECO:0000256" key="6">
    <source>
        <dbReference type="ARBA" id="ARBA00022840"/>
    </source>
</evidence>
<comment type="subcellular location">
    <subcellularLocation>
        <location evidence="9">Cytoplasm</location>
    </subcellularLocation>
</comment>
<organism evidence="14 15">
    <name type="scientific">Candidatus Schekmanbacteria bacterium RBG_16_38_10</name>
    <dbReference type="NCBI Taxonomy" id="1817879"/>
    <lineage>
        <taxon>Bacteria</taxon>
        <taxon>Candidatus Schekmaniibacteriota</taxon>
    </lineage>
</organism>
<dbReference type="EC" id="2.7.4.6" evidence="9 12"/>
<comment type="subunit">
    <text evidence="9">Homotetramer.</text>
</comment>